<feature type="transmembrane region" description="Helical" evidence="8">
    <location>
        <begin position="190"/>
        <end position="210"/>
    </location>
</feature>
<keyword evidence="3 6" id="KW-0812">Transmembrane</keyword>
<feature type="transmembrane region" description="Helical" evidence="8">
    <location>
        <begin position="116"/>
        <end position="137"/>
    </location>
</feature>
<evidence type="ECO:0000256" key="7">
    <source>
        <dbReference type="SAM" id="MobiDB-lite"/>
    </source>
</evidence>
<name>A0A512BM64_9HYPH</name>
<dbReference type="RefSeq" id="WP_114185112.1">
    <property type="nucleotide sequence ID" value="NZ_BJYU01000004.1"/>
</dbReference>
<dbReference type="InterPro" id="IPR023271">
    <property type="entry name" value="Aquaporin-like"/>
</dbReference>
<dbReference type="SUPFAM" id="SSF81338">
    <property type="entry name" value="Aquaporin-like"/>
    <property type="match status" value="1"/>
</dbReference>
<dbReference type="Gene3D" id="1.20.1080.10">
    <property type="entry name" value="Glycerol uptake facilitator protein"/>
    <property type="match status" value="1"/>
</dbReference>
<evidence type="ECO:0008006" key="11">
    <source>
        <dbReference type="Google" id="ProtNLM"/>
    </source>
</evidence>
<evidence type="ECO:0000256" key="1">
    <source>
        <dbReference type="ARBA" id="ARBA00004141"/>
    </source>
</evidence>
<feature type="transmembrane region" description="Helical" evidence="8">
    <location>
        <begin position="157"/>
        <end position="178"/>
    </location>
</feature>
<protein>
    <recommendedName>
        <fullName evidence="11">Aquaporin</fullName>
    </recommendedName>
</protein>
<evidence type="ECO:0000256" key="4">
    <source>
        <dbReference type="ARBA" id="ARBA00022989"/>
    </source>
</evidence>
<keyword evidence="5 8" id="KW-0472">Membrane</keyword>
<evidence type="ECO:0000313" key="10">
    <source>
        <dbReference type="Proteomes" id="UP000321085"/>
    </source>
</evidence>
<proteinExistence type="inferred from homology"/>
<keyword evidence="10" id="KW-1185">Reference proteome</keyword>
<comment type="subcellular location">
    <subcellularLocation>
        <location evidence="1">Membrane</location>
        <topology evidence="1">Multi-pass membrane protein</topology>
    </subcellularLocation>
</comment>
<dbReference type="Proteomes" id="UP000321085">
    <property type="component" value="Unassembled WGS sequence"/>
</dbReference>
<dbReference type="EMBL" id="BJYU01000004">
    <property type="protein sequence ID" value="GEO12995.1"/>
    <property type="molecule type" value="Genomic_DNA"/>
</dbReference>
<evidence type="ECO:0000313" key="9">
    <source>
        <dbReference type="EMBL" id="GEO12995.1"/>
    </source>
</evidence>
<feature type="transmembrane region" description="Helical" evidence="8">
    <location>
        <begin position="30"/>
        <end position="53"/>
    </location>
</feature>
<sequence length="268" mass="28385">MEDEPGRQSSPPDRPLHGAPFPPDRLHPSLYAAEFLGTALLVGVGVSIVILMFGQDSPAERLVPGDGLRRFLTGALFGSVGTLIAISPLGKVSGAHLNPVVTLAFWLEDKLAWRDAVLYALAQFAGAVAGALLLLAWGQLGKSVSFGATVPGHGVSVWTALLGEAGVTFLLIMTIFTTAAHPRTRNFTPFTMPILFSILVWLEAPISGTGANPARSFGPALIAGLFDHQWIYFVGPSLGAIVAIGVIRLEALGLPRITVARLFHFHIP</sequence>
<dbReference type="PANTHER" id="PTHR19139:SF199">
    <property type="entry name" value="MIP17260P"/>
    <property type="match status" value="1"/>
</dbReference>
<dbReference type="InterPro" id="IPR034294">
    <property type="entry name" value="Aquaporin_transptr"/>
</dbReference>
<accession>A0A512BM64</accession>
<evidence type="ECO:0000256" key="2">
    <source>
        <dbReference type="ARBA" id="ARBA00006175"/>
    </source>
</evidence>
<dbReference type="OrthoDB" id="9807293at2"/>
<dbReference type="Pfam" id="PF00230">
    <property type="entry name" value="MIP"/>
    <property type="match status" value="1"/>
</dbReference>
<evidence type="ECO:0000256" key="8">
    <source>
        <dbReference type="SAM" id="Phobius"/>
    </source>
</evidence>
<comment type="caution">
    <text evidence="9">The sequence shown here is derived from an EMBL/GenBank/DDBJ whole genome shotgun (WGS) entry which is preliminary data.</text>
</comment>
<dbReference type="AlphaFoldDB" id="A0A512BM64"/>
<evidence type="ECO:0000256" key="3">
    <source>
        <dbReference type="ARBA" id="ARBA00022692"/>
    </source>
</evidence>
<reference evidence="9 10" key="1">
    <citation type="submission" date="2019-07" db="EMBL/GenBank/DDBJ databases">
        <title>Whole genome shotgun sequence of Microvirga aerophila NBRC 106136.</title>
        <authorList>
            <person name="Hosoyama A."/>
            <person name="Uohara A."/>
            <person name="Ohji S."/>
            <person name="Ichikawa N."/>
        </authorList>
    </citation>
    <scope>NUCLEOTIDE SEQUENCE [LARGE SCALE GENOMIC DNA]</scope>
    <source>
        <strain evidence="9 10">NBRC 106136</strain>
    </source>
</reference>
<dbReference type="PANTHER" id="PTHR19139">
    <property type="entry name" value="AQUAPORIN TRANSPORTER"/>
    <property type="match status" value="1"/>
</dbReference>
<gene>
    <name evidence="9" type="ORF">MAE02_06910</name>
</gene>
<feature type="region of interest" description="Disordered" evidence="7">
    <location>
        <begin position="1"/>
        <end position="20"/>
    </location>
</feature>
<organism evidence="9 10">
    <name type="scientific">Microvirga aerophila</name>
    <dbReference type="NCBI Taxonomy" id="670291"/>
    <lineage>
        <taxon>Bacteria</taxon>
        <taxon>Pseudomonadati</taxon>
        <taxon>Pseudomonadota</taxon>
        <taxon>Alphaproteobacteria</taxon>
        <taxon>Hyphomicrobiales</taxon>
        <taxon>Methylobacteriaceae</taxon>
        <taxon>Microvirga</taxon>
    </lineage>
</organism>
<keyword evidence="4 8" id="KW-1133">Transmembrane helix</keyword>
<evidence type="ECO:0000256" key="6">
    <source>
        <dbReference type="RuleBase" id="RU000477"/>
    </source>
</evidence>
<dbReference type="PRINTS" id="PR00783">
    <property type="entry name" value="MINTRINSICP"/>
</dbReference>
<evidence type="ECO:0000256" key="5">
    <source>
        <dbReference type="ARBA" id="ARBA00023136"/>
    </source>
</evidence>
<keyword evidence="6" id="KW-0813">Transport</keyword>
<dbReference type="GO" id="GO:0005886">
    <property type="term" value="C:plasma membrane"/>
    <property type="evidence" value="ECO:0007669"/>
    <property type="project" value="TreeGrafter"/>
</dbReference>
<feature type="transmembrane region" description="Helical" evidence="8">
    <location>
        <begin position="230"/>
        <end position="249"/>
    </location>
</feature>
<dbReference type="InterPro" id="IPR000425">
    <property type="entry name" value="MIP"/>
</dbReference>
<dbReference type="GO" id="GO:0015250">
    <property type="term" value="F:water channel activity"/>
    <property type="evidence" value="ECO:0007669"/>
    <property type="project" value="TreeGrafter"/>
</dbReference>
<comment type="similarity">
    <text evidence="2 6">Belongs to the MIP/aquaporin (TC 1.A.8) family.</text>
</comment>